<dbReference type="GO" id="GO:0070531">
    <property type="term" value="C:BRCA1-A complex"/>
    <property type="evidence" value="ECO:0007669"/>
    <property type="project" value="TreeGrafter"/>
</dbReference>
<accession>A0A6P5APF1</accession>
<evidence type="ECO:0000313" key="5">
    <source>
        <dbReference type="RefSeq" id="XP_019643901.1"/>
    </source>
</evidence>
<dbReference type="PANTHER" id="PTHR24171:SF9">
    <property type="entry name" value="ANKYRIN REPEAT DOMAIN-CONTAINING PROTEIN 39"/>
    <property type="match status" value="1"/>
</dbReference>
<dbReference type="Proteomes" id="UP000515135">
    <property type="component" value="Unplaced"/>
</dbReference>
<keyword evidence="4" id="KW-1185">Reference proteome</keyword>
<dbReference type="GeneID" id="109484969"/>
<proteinExistence type="predicted"/>
<dbReference type="Pfam" id="PF12796">
    <property type="entry name" value="Ank_2"/>
    <property type="match status" value="1"/>
</dbReference>
<dbReference type="AlphaFoldDB" id="A0A6P5APF1"/>
<reference evidence="5" key="1">
    <citation type="submission" date="2025-08" db="UniProtKB">
        <authorList>
            <consortium name="RefSeq"/>
        </authorList>
    </citation>
    <scope>IDENTIFICATION</scope>
    <source>
        <tissue evidence="5">Gonad</tissue>
    </source>
</reference>
<dbReference type="Pfam" id="PF00023">
    <property type="entry name" value="Ank"/>
    <property type="match status" value="1"/>
</dbReference>
<keyword evidence="1" id="KW-0677">Repeat</keyword>
<feature type="repeat" description="ANK" evidence="3">
    <location>
        <begin position="93"/>
        <end position="125"/>
    </location>
</feature>
<organism evidence="4 5">
    <name type="scientific">Branchiostoma belcheri</name>
    <name type="common">Amphioxus</name>
    <dbReference type="NCBI Taxonomy" id="7741"/>
    <lineage>
        <taxon>Eukaryota</taxon>
        <taxon>Metazoa</taxon>
        <taxon>Chordata</taxon>
        <taxon>Cephalochordata</taxon>
        <taxon>Leptocardii</taxon>
        <taxon>Amphioxiformes</taxon>
        <taxon>Branchiostomatidae</taxon>
        <taxon>Branchiostoma</taxon>
    </lineage>
</organism>
<dbReference type="InterPro" id="IPR002110">
    <property type="entry name" value="Ankyrin_rpt"/>
</dbReference>
<feature type="repeat" description="ANK" evidence="3">
    <location>
        <begin position="59"/>
        <end position="91"/>
    </location>
</feature>
<evidence type="ECO:0000313" key="4">
    <source>
        <dbReference type="Proteomes" id="UP000515135"/>
    </source>
</evidence>
<sequence length="180" mass="19634">MCDHGDHECSHTTTAASVHQTLDELDFERGIWAAARDGEAGRVRSLLDRGTAANAQDSSGYTALHYASRNGHLEVCDLLLQRGANPNSQTRSGGVTPLHRAAYCGHEAVVKLLLKKRADPSLCDEDGKNALHKSAERGHVQVSRLLLQAAPDTRNVQDKRGKTPINYVPRDCQEMLSLLS</sequence>
<dbReference type="PRINTS" id="PR01415">
    <property type="entry name" value="ANKYRIN"/>
</dbReference>
<dbReference type="SUPFAM" id="SSF48403">
    <property type="entry name" value="Ankyrin repeat"/>
    <property type="match status" value="1"/>
</dbReference>
<dbReference type="GO" id="GO:0031436">
    <property type="term" value="C:BRCA1-BARD1 complex"/>
    <property type="evidence" value="ECO:0007669"/>
    <property type="project" value="TreeGrafter"/>
</dbReference>
<dbReference type="OrthoDB" id="70519at2759"/>
<evidence type="ECO:0000256" key="1">
    <source>
        <dbReference type="ARBA" id="ARBA00022737"/>
    </source>
</evidence>
<dbReference type="GO" id="GO:0085020">
    <property type="term" value="P:protein K6-linked ubiquitination"/>
    <property type="evidence" value="ECO:0007669"/>
    <property type="project" value="TreeGrafter"/>
</dbReference>
<dbReference type="PANTHER" id="PTHR24171">
    <property type="entry name" value="ANKYRIN REPEAT DOMAIN-CONTAINING PROTEIN 39-RELATED"/>
    <property type="match status" value="1"/>
</dbReference>
<protein>
    <submittedName>
        <fullName evidence="5">Ankyrin repeat domain-containing protein 39-like</fullName>
    </submittedName>
</protein>
<dbReference type="InterPro" id="IPR036770">
    <property type="entry name" value="Ankyrin_rpt-contain_sf"/>
</dbReference>
<dbReference type="PROSITE" id="PS50088">
    <property type="entry name" value="ANK_REPEAT"/>
    <property type="match status" value="3"/>
</dbReference>
<dbReference type="RefSeq" id="XP_019643901.1">
    <property type="nucleotide sequence ID" value="XM_019788342.1"/>
</dbReference>
<dbReference type="KEGG" id="bbel:109484969"/>
<dbReference type="SMART" id="SM00248">
    <property type="entry name" value="ANK"/>
    <property type="match status" value="3"/>
</dbReference>
<evidence type="ECO:0000256" key="3">
    <source>
        <dbReference type="PROSITE-ProRule" id="PRU00023"/>
    </source>
</evidence>
<dbReference type="Gene3D" id="1.25.40.20">
    <property type="entry name" value="Ankyrin repeat-containing domain"/>
    <property type="match status" value="1"/>
</dbReference>
<evidence type="ECO:0000256" key="2">
    <source>
        <dbReference type="ARBA" id="ARBA00023043"/>
    </source>
</evidence>
<gene>
    <name evidence="5" type="primary">LOC109484969</name>
</gene>
<keyword evidence="2 3" id="KW-0040">ANK repeat</keyword>
<feature type="repeat" description="ANK" evidence="3">
    <location>
        <begin position="126"/>
        <end position="158"/>
    </location>
</feature>
<name>A0A6P5APF1_BRABE</name>
<dbReference type="PROSITE" id="PS50297">
    <property type="entry name" value="ANK_REP_REGION"/>
    <property type="match status" value="3"/>
</dbReference>
<dbReference type="GO" id="GO:0004842">
    <property type="term" value="F:ubiquitin-protein transferase activity"/>
    <property type="evidence" value="ECO:0007669"/>
    <property type="project" value="TreeGrafter"/>
</dbReference>